<sequence>MSEQSIAPQKKPKKAKKKVAKVSRWLHIYLSMVSFAVVLFFSVTGLTLNHADFFAGKTVSSKDTGTLAPAWVNVQDTNKIAKLNIAEFFRNKHKVKGAVSDFRIDDAQVSISYRGPGYEGDAYIDRQTGAYELSQTRGSFVAFMNDLHKGRDTGTAWSWVIDVSAVFLVLISLSGLILLLFIKKKRMSGLILLVIGLVLIWLIYKLWGQ</sequence>
<evidence type="ECO:0000313" key="2">
    <source>
        <dbReference type="EMBL" id="NCI51645.1"/>
    </source>
</evidence>
<keyword evidence="3" id="KW-1185">Reference proteome</keyword>
<reference evidence="2 3" key="1">
    <citation type="submission" date="2020-01" db="EMBL/GenBank/DDBJ databases">
        <title>Genome analysis.</title>
        <authorList>
            <person name="Wu S."/>
            <person name="Wang G."/>
        </authorList>
    </citation>
    <scope>NUCLEOTIDE SEQUENCE [LARGE SCALE GENOMIC DNA]</scope>
    <source>
        <strain evidence="2 3">SYL130</strain>
    </source>
</reference>
<keyword evidence="1" id="KW-1133">Transmembrane helix</keyword>
<dbReference type="PANTHER" id="PTHR40115:SF1">
    <property type="entry name" value="INNER MEMBRANE PROTEIN WITH PEPSY TM HELIX"/>
    <property type="match status" value="1"/>
</dbReference>
<protein>
    <submittedName>
        <fullName evidence="2">Peptidase</fullName>
    </submittedName>
</protein>
<keyword evidence="1" id="KW-0472">Membrane</keyword>
<comment type="caution">
    <text evidence="2">The sequence shown here is derived from an EMBL/GenBank/DDBJ whole genome shotgun (WGS) entry which is preliminary data.</text>
</comment>
<feature type="transmembrane region" description="Helical" evidence="1">
    <location>
        <begin position="26"/>
        <end position="48"/>
    </location>
</feature>
<feature type="transmembrane region" description="Helical" evidence="1">
    <location>
        <begin position="156"/>
        <end position="182"/>
    </location>
</feature>
<keyword evidence="1" id="KW-0812">Transmembrane</keyword>
<proteinExistence type="predicted"/>
<gene>
    <name evidence="2" type="ORF">GWC95_17075</name>
</gene>
<name>A0ABW9ZYM5_9BACT</name>
<dbReference type="Proteomes" id="UP000753802">
    <property type="component" value="Unassembled WGS sequence"/>
</dbReference>
<dbReference type="PANTHER" id="PTHR40115">
    <property type="entry name" value="INNER MEMBRANE PROTEIN WITH PEPSY TM HELIX"/>
    <property type="match status" value="1"/>
</dbReference>
<evidence type="ECO:0000313" key="3">
    <source>
        <dbReference type="Proteomes" id="UP000753802"/>
    </source>
</evidence>
<dbReference type="EMBL" id="JAACJS010000015">
    <property type="protein sequence ID" value="NCI51645.1"/>
    <property type="molecule type" value="Genomic_DNA"/>
</dbReference>
<evidence type="ECO:0000256" key="1">
    <source>
        <dbReference type="SAM" id="Phobius"/>
    </source>
</evidence>
<dbReference type="RefSeq" id="WP_161819920.1">
    <property type="nucleotide sequence ID" value="NZ_JAACJS010000015.1"/>
</dbReference>
<organism evidence="2 3">
    <name type="scientific">Sediminibacterium roseum</name>
    <dbReference type="NCBI Taxonomy" id="1978412"/>
    <lineage>
        <taxon>Bacteria</taxon>
        <taxon>Pseudomonadati</taxon>
        <taxon>Bacteroidota</taxon>
        <taxon>Chitinophagia</taxon>
        <taxon>Chitinophagales</taxon>
        <taxon>Chitinophagaceae</taxon>
        <taxon>Sediminibacterium</taxon>
    </lineage>
</organism>
<feature type="transmembrane region" description="Helical" evidence="1">
    <location>
        <begin position="189"/>
        <end position="207"/>
    </location>
</feature>
<accession>A0ABW9ZYM5</accession>
<dbReference type="Pfam" id="PF16357">
    <property type="entry name" value="PepSY_TM_like_2"/>
    <property type="match status" value="1"/>
</dbReference>
<dbReference type="InterPro" id="IPR032307">
    <property type="entry name" value="PepSY_TM-like_2"/>
</dbReference>